<dbReference type="AlphaFoldDB" id="A0A5C2RNR5"/>
<evidence type="ECO:0000313" key="1">
    <source>
        <dbReference type="EMBL" id="RPD52964.1"/>
    </source>
</evidence>
<keyword evidence="2" id="KW-1185">Reference proteome</keyword>
<sequence>MSHCCCSTWKLNSSRPSRCILSPYGHCDFTWPSQNNMLQAGPESERESARRSHAHLAVSRVLSRVETDLYIT</sequence>
<name>A0A5C2RNR5_9APHY</name>
<reference evidence="1" key="1">
    <citation type="journal article" date="2018" name="Genome Biol. Evol.">
        <title>Genomics and development of Lentinus tigrinus, a white-rot wood-decaying mushroom with dimorphic fruiting bodies.</title>
        <authorList>
            <person name="Wu B."/>
            <person name="Xu Z."/>
            <person name="Knudson A."/>
            <person name="Carlson A."/>
            <person name="Chen N."/>
            <person name="Kovaka S."/>
            <person name="LaButti K."/>
            <person name="Lipzen A."/>
            <person name="Pennachio C."/>
            <person name="Riley R."/>
            <person name="Schakwitz W."/>
            <person name="Umezawa K."/>
            <person name="Ohm R.A."/>
            <person name="Grigoriev I.V."/>
            <person name="Nagy L.G."/>
            <person name="Gibbons J."/>
            <person name="Hibbett D."/>
        </authorList>
    </citation>
    <scope>NUCLEOTIDE SEQUENCE [LARGE SCALE GENOMIC DNA]</scope>
    <source>
        <strain evidence="1">ALCF2SS1-6</strain>
    </source>
</reference>
<gene>
    <name evidence="1" type="ORF">L227DRAFT_581758</name>
</gene>
<dbReference type="EMBL" id="ML122333">
    <property type="protein sequence ID" value="RPD52964.1"/>
    <property type="molecule type" value="Genomic_DNA"/>
</dbReference>
<accession>A0A5C2RNR5</accession>
<dbReference type="Proteomes" id="UP000313359">
    <property type="component" value="Unassembled WGS sequence"/>
</dbReference>
<protein>
    <submittedName>
        <fullName evidence="1">Uncharacterized protein</fullName>
    </submittedName>
</protein>
<proteinExistence type="predicted"/>
<organism evidence="1 2">
    <name type="scientific">Lentinus tigrinus ALCF2SS1-6</name>
    <dbReference type="NCBI Taxonomy" id="1328759"/>
    <lineage>
        <taxon>Eukaryota</taxon>
        <taxon>Fungi</taxon>
        <taxon>Dikarya</taxon>
        <taxon>Basidiomycota</taxon>
        <taxon>Agaricomycotina</taxon>
        <taxon>Agaricomycetes</taxon>
        <taxon>Polyporales</taxon>
        <taxon>Polyporaceae</taxon>
        <taxon>Lentinus</taxon>
    </lineage>
</organism>
<evidence type="ECO:0000313" key="2">
    <source>
        <dbReference type="Proteomes" id="UP000313359"/>
    </source>
</evidence>